<sequence length="93" mass="10393">MSPKISLNGTSLQCRNQIIYTGSVNEEVDFSVEDTTAVTQIFLEATDGTPNITFFVTWPTATCAEVYNGTVEKDSKLRQHWSGQSTFFTFDVK</sequence>
<dbReference type="AlphaFoldDB" id="A0A1X7T1C7"/>
<accession>A0A1X7T1C7</accession>
<organism evidence="1">
    <name type="scientific">Amphimedon queenslandica</name>
    <name type="common">Sponge</name>
    <dbReference type="NCBI Taxonomy" id="400682"/>
    <lineage>
        <taxon>Eukaryota</taxon>
        <taxon>Metazoa</taxon>
        <taxon>Porifera</taxon>
        <taxon>Demospongiae</taxon>
        <taxon>Heteroscleromorpha</taxon>
        <taxon>Haplosclerida</taxon>
        <taxon>Niphatidae</taxon>
        <taxon>Amphimedon</taxon>
    </lineage>
</organism>
<dbReference type="InParanoid" id="A0A1X7T1C7"/>
<evidence type="ECO:0000313" key="1">
    <source>
        <dbReference type="EnsemblMetazoa" id="Aqu2.1.08229_001"/>
    </source>
</evidence>
<dbReference type="EnsemblMetazoa" id="Aqu2.1.08229_001">
    <property type="protein sequence ID" value="Aqu2.1.08229_001"/>
    <property type="gene ID" value="Aqu2.1.08229"/>
</dbReference>
<protein>
    <submittedName>
        <fullName evidence="1">Uncharacterized protein</fullName>
    </submittedName>
</protein>
<reference evidence="1" key="1">
    <citation type="submission" date="2017-05" db="UniProtKB">
        <authorList>
            <consortium name="EnsemblMetazoa"/>
        </authorList>
    </citation>
    <scope>IDENTIFICATION</scope>
</reference>
<name>A0A1X7T1C7_AMPQE</name>
<proteinExistence type="predicted"/>